<name>L1JHJ8_GUITC</name>
<dbReference type="HOGENOM" id="CLU_289428_0_0_1"/>
<dbReference type="Proteomes" id="UP000011087">
    <property type="component" value="Unassembled WGS sequence"/>
</dbReference>
<dbReference type="AlphaFoldDB" id="L1JHJ8"/>
<dbReference type="PaxDb" id="55529-EKX47998"/>
<reference evidence="4" key="3">
    <citation type="submission" date="2015-06" db="UniProtKB">
        <authorList>
            <consortium name="EnsemblProtists"/>
        </authorList>
    </citation>
    <scope>IDENTIFICATION</scope>
</reference>
<reference evidence="5" key="2">
    <citation type="submission" date="2012-11" db="EMBL/GenBank/DDBJ databases">
        <authorList>
            <person name="Kuo A."/>
            <person name="Curtis B.A."/>
            <person name="Tanifuji G."/>
            <person name="Burki F."/>
            <person name="Gruber A."/>
            <person name="Irimia M."/>
            <person name="Maruyama S."/>
            <person name="Arias M.C."/>
            <person name="Ball S.G."/>
            <person name="Gile G.H."/>
            <person name="Hirakawa Y."/>
            <person name="Hopkins J.F."/>
            <person name="Rensing S.A."/>
            <person name="Schmutz J."/>
            <person name="Symeonidi A."/>
            <person name="Elias M."/>
            <person name="Eveleigh R.J."/>
            <person name="Herman E.K."/>
            <person name="Klute M.J."/>
            <person name="Nakayama T."/>
            <person name="Obornik M."/>
            <person name="Reyes-Prieto A."/>
            <person name="Armbrust E.V."/>
            <person name="Aves S.J."/>
            <person name="Beiko R.G."/>
            <person name="Coutinho P."/>
            <person name="Dacks J.B."/>
            <person name="Durnford D.G."/>
            <person name="Fast N.M."/>
            <person name="Green B.R."/>
            <person name="Grisdale C."/>
            <person name="Hempe F."/>
            <person name="Henrissat B."/>
            <person name="Hoppner M.P."/>
            <person name="Ishida K.-I."/>
            <person name="Kim E."/>
            <person name="Koreny L."/>
            <person name="Kroth P.G."/>
            <person name="Liu Y."/>
            <person name="Malik S.-B."/>
            <person name="Maier U.G."/>
            <person name="McRose D."/>
            <person name="Mock T."/>
            <person name="Neilson J.A."/>
            <person name="Onodera N.T."/>
            <person name="Poole A.M."/>
            <person name="Pritham E.J."/>
            <person name="Richards T.A."/>
            <person name="Rocap G."/>
            <person name="Roy S.W."/>
            <person name="Sarai C."/>
            <person name="Schaack S."/>
            <person name="Shirato S."/>
            <person name="Slamovits C.H."/>
            <person name="Spencer D.F."/>
            <person name="Suzuki S."/>
            <person name="Worden A.Z."/>
            <person name="Zauner S."/>
            <person name="Barry K."/>
            <person name="Bell C."/>
            <person name="Bharti A.K."/>
            <person name="Crow J.A."/>
            <person name="Grimwood J."/>
            <person name="Kramer R."/>
            <person name="Lindquist E."/>
            <person name="Lucas S."/>
            <person name="Salamov A."/>
            <person name="McFadden G.I."/>
            <person name="Lane C.E."/>
            <person name="Keeling P.J."/>
            <person name="Gray M.W."/>
            <person name="Grigoriev I.V."/>
            <person name="Archibald J.M."/>
        </authorList>
    </citation>
    <scope>NUCLEOTIDE SEQUENCE</scope>
    <source>
        <strain evidence="5">CCMP2712</strain>
    </source>
</reference>
<dbReference type="GeneID" id="17304840"/>
<dbReference type="OMA" id="WSAFVLK"/>
<accession>L1JHJ8</accession>
<evidence type="ECO:0000256" key="2">
    <source>
        <dbReference type="SAM" id="MobiDB-lite"/>
    </source>
</evidence>
<evidence type="ECO:0008006" key="6">
    <source>
        <dbReference type="Google" id="ProtNLM"/>
    </source>
</evidence>
<dbReference type="RefSeq" id="XP_005834978.1">
    <property type="nucleotide sequence ID" value="XM_005834921.1"/>
</dbReference>
<organism evidence="3">
    <name type="scientific">Guillardia theta (strain CCMP2712)</name>
    <name type="common">Cryptophyte</name>
    <dbReference type="NCBI Taxonomy" id="905079"/>
    <lineage>
        <taxon>Eukaryota</taxon>
        <taxon>Cryptophyceae</taxon>
        <taxon>Pyrenomonadales</taxon>
        <taxon>Geminigeraceae</taxon>
        <taxon>Guillardia</taxon>
    </lineage>
</organism>
<keyword evidence="1" id="KW-0175">Coiled coil</keyword>
<dbReference type="KEGG" id="gtt:GUITHDRAFT_106083"/>
<protein>
    <recommendedName>
        <fullName evidence="6">Sfi1 spindle body domain-containing protein</fullName>
    </recommendedName>
</protein>
<dbReference type="EnsemblProtists" id="EKX47998">
    <property type="protein sequence ID" value="EKX47998"/>
    <property type="gene ID" value="GUITHDRAFT_106083"/>
</dbReference>
<feature type="coiled-coil region" evidence="1">
    <location>
        <begin position="16"/>
        <end position="117"/>
    </location>
</feature>
<reference evidence="3 5" key="1">
    <citation type="journal article" date="2012" name="Nature">
        <title>Algal genomes reveal evolutionary mosaicism and the fate of nucleomorphs.</title>
        <authorList>
            <consortium name="DOE Joint Genome Institute"/>
            <person name="Curtis B.A."/>
            <person name="Tanifuji G."/>
            <person name="Burki F."/>
            <person name="Gruber A."/>
            <person name="Irimia M."/>
            <person name="Maruyama S."/>
            <person name="Arias M.C."/>
            <person name="Ball S.G."/>
            <person name="Gile G.H."/>
            <person name="Hirakawa Y."/>
            <person name="Hopkins J.F."/>
            <person name="Kuo A."/>
            <person name="Rensing S.A."/>
            <person name="Schmutz J."/>
            <person name="Symeonidi A."/>
            <person name="Elias M."/>
            <person name="Eveleigh R.J."/>
            <person name="Herman E.K."/>
            <person name="Klute M.J."/>
            <person name="Nakayama T."/>
            <person name="Obornik M."/>
            <person name="Reyes-Prieto A."/>
            <person name="Armbrust E.V."/>
            <person name="Aves S.J."/>
            <person name="Beiko R.G."/>
            <person name="Coutinho P."/>
            <person name="Dacks J.B."/>
            <person name="Durnford D.G."/>
            <person name="Fast N.M."/>
            <person name="Green B.R."/>
            <person name="Grisdale C.J."/>
            <person name="Hempel F."/>
            <person name="Henrissat B."/>
            <person name="Hoppner M.P."/>
            <person name="Ishida K."/>
            <person name="Kim E."/>
            <person name="Koreny L."/>
            <person name="Kroth P.G."/>
            <person name="Liu Y."/>
            <person name="Malik S.B."/>
            <person name="Maier U.G."/>
            <person name="McRose D."/>
            <person name="Mock T."/>
            <person name="Neilson J.A."/>
            <person name="Onodera N.T."/>
            <person name="Poole A.M."/>
            <person name="Pritham E.J."/>
            <person name="Richards T.A."/>
            <person name="Rocap G."/>
            <person name="Roy S.W."/>
            <person name="Sarai C."/>
            <person name="Schaack S."/>
            <person name="Shirato S."/>
            <person name="Slamovits C.H."/>
            <person name="Spencer D.F."/>
            <person name="Suzuki S."/>
            <person name="Worden A.Z."/>
            <person name="Zauner S."/>
            <person name="Barry K."/>
            <person name="Bell C."/>
            <person name="Bharti A.K."/>
            <person name="Crow J.A."/>
            <person name="Grimwood J."/>
            <person name="Kramer R."/>
            <person name="Lindquist E."/>
            <person name="Lucas S."/>
            <person name="Salamov A."/>
            <person name="McFadden G.I."/>
            <person name="Lane C.E."/>
            <person name="Keeling P.J."/>
            <person name="Gray M.W."/>
            <person name="Grigoriev I.V."/>
            <person name="Archibald J.M."/>
        </authorList>
    </citation>
    <scope>NUCLEOTIDE SEQUENCE</scope>
    <source>
        <strain evidence="3 5">CCMP2712</strain>
    </source>
</reference>
<feature type="compositionally biased region" description="Low complexity" evidence="2">
    <location>
        <begin position="901"/>
        <end position="915"/>
    </location>
</feature>
<dbReference type="EMBL" id="JH992987">
    <property type="protein sequence ID" value="EKX47998.1"/>
    <property type="molecule type" value="Genomic_DNA"/>
</dbReference>
<evidence type="ECO:0000256" key="1">
    <source>
        <dbReference type="SAM" id="Coils"/>
    </source>
</evidence>
<feature type="region of interest" description="Disordered" evidence="2">
    <location>
        <begin position="888"/>
        <end position="920"/>
    </location>
</feature>
<evidence type="ECO:0000313" key="5">
    <source>
        <dbReference type="Proteomes" id="UP000011087"/>
    </source>
</evidence>
<sequence>MDLAAEGMTNVRQKEIERLGARMKDLELERDVAIEEISRLQQEGEELREQVRNLSIAAKSARQEVKEVQENERISNRNHMESIMEISRLQHALKDASDGFERNLQTLRAENDLALQELSENLSSVEAASHRKSFEVHKLKKALLRRQKVMNLRFHLLRWKLKADFRRRKRRYVSMYKIKVLDRMMKQKGFEAFWICWNQIHRIKTISKRFYKLRFVEMWKSANLAAMSFAFHHWAIERMLVRREKLTAKRRQMTCFVKIRDHARRSTGKNRREQKVMETIRYLLTRNFEECFFGWKWILVKQKRVRLFTTSKARKGLVENFSSWKARLLIKVRAKRSAMVFATMKDKLVEQKVLKRWVALCLSRKIFKVLQRGVKSRLKALSSGIINFFPLWRDAVRMRKDLLKRSVVVSTVFSRMSLSFCFSTWTQFHQMTQSLEKVRQIVRKWVKGNMAKLFDMWVEHVQEAKVSNSLHSRSIVFLKKWLNITVKSAFDAWNISTANNIKCRRIICKLTQRKTKSQTRQFYEGWRFLLLVKSRLKKFQLVLSSKLSNSSLRSNFDMWRAETVSSNQQRKRTLRTIFSCTKSILKSHLHAWMRETHRSSHVDLIEAKIKFWQEVQVYQKVWFEMRIHVMGNQSRRREEAKRLKHHQLQHQSLVQTSLHEWLSVRARRSFIVKTISCFFNKLLLSKVHLTFKIWLMRTWQASFIESLLTSSSQSRDQVKLRAWWKLWCRGFKRRKHIEEIVTSRQESHFSILLRSSISGWQAWVESIRLLLNRQLSSVVRAVFVHWRVYAADPTCYPENGESLHGMSGSMPLHAADLYKEFAADLPQLLSSPFTELVQHVNEEVWKVTCRQEQKMSMKTTTDSLNASHQPISLLSKFNESAKDTPMFTSSPHVSAHETRISRVPSSVSRVKSSSSNAPRGSSYFVDLQRKWSQPLRKLKKCLQEGKSVSINKFHVNVDNDMILSYTPVILPPEWLPLGLEEISQTHSDSAISIIRGACVPFISCVLLASSSSYSEFQRLCAKRGIPAISMESCVALRQYLGNEVHRFHSSWTPSTNGAKV</sequence>
<evidence type="ECO:0000313" key="4">
    <source>
        <dbReference type="EnsemblProtists" id="EKX47998"/>
    </source>
</evidence>
<evidence type="ECO:0000313" key="3">
    <source>
        <dbReference type="EMBL" id="EKX47998.1"/>
    </source>
</evidence>
<proteinExistence type="predicted"/>
<keyword evidence="5" id="KW-1185">Reference proteome</keyword>
<gene>
    <name evidence="3" type="ORF">GUITHDRAFT_106083</name>
</gene>